<proteinExistence type="predicted"/>
<gene>
    <name evidence="2" type="primary">LOC117650894</name>
</gene>
<evidence type="ECO:0000313" key="2">
    <source>
        <dbReference type="RefSeq" id="XP_034250425.1"/>
    </source>
</evidence>
<dbReference type="Pfam" id="PF01395">
    <property type="entry name" value="PBP_GOBP"/>
    <property type="match status" value="1"/>
</dbReference>
<dbReference type="InterPro" id="IPR006170">
    <property type="entry name" value="PBP/GOBP"/>
</dbReference>
<evidence type="ECO:0000313" key="1">
    <source>
        <dbReference type="Proteomes" id="UP000515158"/>
    </source>
</evidence>
<dbReference type="CDD" id="cd23992">
    <property type="entry name" value="PBP_GOBP"/>
    <property type="match status" value="1"/>
</dbReference>
<sequence>MSGYKSCGARQRTSLLCEPFQSGLKRQRAGQKEPLEAPSVSAINMKSCVVVLCVLLALEPARGDSAFEKELKINKQCAAENNVKLDDIKPLFDEKDLSKDAKCFLKCTMVALAALTEDGTIVLSEHLKEIGLEEFLPIADACKDMEQNDDRCEMAYQHIVCMLKQDSEGKLKNQMLGVLEKM</sequence>
<dbReference type="InParanoid" id="A0A6P8ZZ46"/>
<dbReference type="SUPFAM" id="SSF47565">
    <property type="entry name" value="Insect pheromone/odorant-binding proteins"/>
    <property type="match status" value="1"/>
</dbReference>
<reference evidence="2" key="1">
    <citation type="submission" date="2025-08" db="UniProtKB">
        <authorList>
            <consortium name="RefSeq"/>
        </authorList>
    </citation>
    <scope>IDENTIFICATION</scope>
    <source>
        <tissue evidence="2">Total insect</tissue>
    </source>
</reference>
<dbReference type="SMART" id="SM00708">
    <property type="entry name" value="PhBP"/>
    <property type="match status" value="1"/>
</dbReference>
<organism evidence="2">
    <name type="scientific">Thrips palmi</name>
    <name type="common">Melon thrips</name>
    <dbReference type="NCBI Taxonomy" id="161013"/>
    <lineage>
        <taxon>Eukaryota</taxon>
        <taxon>Metazoa</taxon>
        <taxon>Ecdysozoa</taxon>
        <taxon>Arthropoda</taxon>
        <taxon>Hexapoda</taxon>
        <taxon>Insecta</taxon>
        <taxon>Pterygota</taxon>
        <taxon>Neoptera</taxon>
        <taxon>Paraneoptera</taxon>
        <taxon>Thysanoptera</taxon>
        <taxon>Terebrantia</taxon>
        <taxon>Thripoidea</taxon>
        <taxon>Thripidae</taxon>
        <taxon>Thrips</taxon>
    </lineage>
</organism>
<dbReference type="Gene3D" id="1.10.238.20">
    <property type="entry name" value="Pheromone/general odorant binding protein domain"/>
    <property type="match status" value="1"/>
</dbReference>
<dbReference type="KEGG" id="tpal:117650894"/>
<dbReference type="InterPro" id="IPR036728">
    <property type="entry name" value="PBP_GOBP_sf"/>
</dbReference>
<dbReference type="GO" id="GO:0005549">
    <property type="term" value="F:odorant binding"/>
    <property type="evidence" value="ECO:0007669"/>
    <property type="project" value="InterPro"/>
</dbReference>
<dbReference type="Proteomes" id="UP000515158">
    <property type="component" value="Unplaced"/>
</dbReference>
<dbReference type="RefSeq" id="XP_034250425.1">
    <property type="nucleotide sequence ID" value="XM_034394534.1"/>
</dbReference>
<keyword evidence="1" id="KW-1185">Reference proteome</keyword>
<dbReference type="AlphaFoldDB" id="A0A6P8ZZ46"/>
<protein>
    <submittedName>
        <fullName evidence="2">Uncharacterized protein LOC117650894</fullName>
    </submittedName>
</protein>
<name>A0A6P8ZZ46_THRPL</name>
<dbReference type="OrthoDB" id="5978988at2759"/>
<accession>A0A6P8ZZ46</accession>
<dbReference type="GeneID" id="117650894"/>